<reference evidence="1" key="1">
    <citation type="submission" date="2022-06" db="EMBL/GenBank/DDBJ databases">
        <title>Phylogenomic reconstructions and comparative analyses of Kickxellomycotina fungi.</title>
        <authorList>
            <person name="Reynolds N.K."/>
            <person name="Stajich J.E."/>
            <person name="Barry K."/>
            <person name="Grigoriev I.V."/>
            <person name="Crous P."/>
            <person name="Smith M.E."/>
        </authorList>
    </citation>
    <scope>NUCLEOTIDE SEQUENCE</scope>
    <source>
        <strain evidence="1">RSA 2271</strain>
    </source>
</reference>
<dbReference type="EMBL" id="JAMZIH010006549">
    <property type="protein sequence ID" value="KAJ1673803.1"/>
    <property type="molecule type" value="Genomic_DNA"/>
</dbReference>
<proteinExistence type="predicted"/>
<sequence length="244" mass="27167">MPAKRAHTESDHEFDFEARPLTTTTANPAPPTTKAMVPTPKEARDTTENLWQTVSKPKSFADVIKAHPPTPSHLLHMDHNKPAPLCIVYLYSAHNSQRLTNVPVVLNNQIFHWGTHNGQFIHNVIITESTPMDDGTKIKVQLTKLRKVKAFSKHINKSGKWSGKWGCTLAMSEPLPNKLPKLHIRHRGPALHLIHADQAICCHHCLCYGECNMIDQCPCIQMMAEYEVELAAAAAVKAAAKKAT</sequence>
<gene>
    <name evidence="1" type="ORF">EV182_004526</name>
</gene>
<accession>A0ACC1HDL2</accession>
<dbReference type="Proteomes" id="UP001145114">
    <property type="component" value="Unassembled WGS sequence"/>
</dbReference>
<comment type="caution">
    <text evidence="1">The sequence shown here is derived from an EMBL/GenBank/DDBJ whole genome shotgun (WGS) entry which is preliminary data.</text>
</comment>
<organism evidence="1 2">
    <name type="scientific">Spiromyces aspiralis</name>
    <dbReference type="NCBI Taxonomy" id="68401"/>
    <lineage>
        <taxon>Eukaryota</taxon>
        <taxon>Fungi</taxon>
        <taxon>Fungi incertae sedis</taxon>
        <taxon>Zoopagomycota</taxon>
        <taxon>Kickxellomycotina</taxon>
        <taxon>Kickxellomycetes</taxon>
        <taxon>Kickxellales</taxon>
        <taxon>Kickxellaceae</taxon>
        <taxon>Spiromyces</taxon>
    </lineage>
</organism>
<evidence type="ECO:0000313" key="2">
    <source>
        <dbReference type="Proteomes" id="UP001145114"/>
    </source>
</evidence>
<protein>
    <submittedName>
        <fullName evidence="1">Uncharacterized protein</fullName>
    </submittedName>
</protein>
<keyword evidence="2" id="KW-1185">Reference proteome</keyword>
<name>A0ACC1HDL2_9FUNG</name>
<evidence type="ECO:0000313" key="1">
    <source>
        <dbReference type="EMBL" id="KAJ1673803.1"/>
    </source>
</evidence>